<evidence type="ECO:0000313" key="3">
    <source>
        <dbReference type="Proteomes" id="UP000480350"/>
    </source>
</evidence>
<protein>
    <recommendedName>
        <fullName evidence="4">DUF5666 domain-containing protein</fullName>
    </recommendedName>
</protein>
<feature type="signal peptide" evidence="1">
    <location>
        <begin position="1"/>
        <end position="17"/>
    </location>
</feature>
<evidence type="ECO:0008006" key="4">
    <source>
        <dbReference type="Google" id="ProtNLM"/>
    </source>
</evidence>
<reference evidence="2 3" key="1">
    <citation type="submission" date="2019-12" db="EMBL/GenBank/DDBJ databases">
        <authorList>
            <person name="Lee S.D."/>
        </authorList>
    </citation>
    <scope>NUCLEOTIDE SEQUENCE [LARGE SCALE GENOMIC DNA]</scope>
    <source>
        <strain evidence="2 3">GH1-50</strain>
    </source>
</reference>
<dbReference type="Proteomes" id="UP000480350">
    <property type="component" value="Unassembled WGS sequence"/>
</dbReference>
<keyword evidence="1" id="KW-0732">Signal</keyword>
<dbReference type="AlphaFoldDB" id="A0A7C9MEX3"/>
<comment type="caution">
    <text evidence="2">The sequence shown here is derived from an EMBL/GenBank/DDBJ whole genome shotgun (WGS) entry which is preliminary data.</text>
</comment>
<reference evidence="2 3" key="2">
    <citation type="submission" date="2020-03" db="EMBL/GenBank/DDBJ databases">
        <title>Kangsaoukella pontilimi gen. nov., sp. nov., a new member of the family Rhodobacteraceae isolated from a tidal mudflat.</title>
        <authorList>
            <person name="Kim I.S."/>
        </authorList>
    </citation>
    <scope>NUCLEOTIDE SEQUENCE [LARGE SCALE GENOMIC DNA]</scope>
    <source>
        <strain evidence="2 3">GH1-50</strain>
    </source>
</reference>
<gene>
    <name evidence="2" type="ORF">GQ651_14785</name>
</gene>
<dbReference type="EMBL" id="WUPT01000002">
    <property type="protein sequence ID" value="MXQ09111.1"/>
    <property type="molecule type" value="Genomic_DNA"/>
</dbReference>
<accession>A0A7C9MEX3</accession>
<sequence>MRLLIAALVLAASPAVASDSQISTIKTFDAQTGIFTLTDNTVWHMDSRTKFPADLASGDRVAISFLQNGDDGIVAIWSLARL</sequence>
<dbReference type="RefSeq" id="WP_160764969.1">
    <property type="nucleotide sequence ID" value="NZ_WUPT01000002.1"/>
</dbReference>
<evidence type="ECO:0000256" key="1">
    <source>
        <dbReference type="SAM" id="SignalP"/>
    </source>
</evidence>
<organism evidence="2 3">
    <name type="scientific">Kangsaoukella pontilimi</name>
    <dbReference type="NCBI Taxonomy" id="2691042"/>
    <lineage>
        <taxon>Bacteria</taxon>
        <taxon>Pseudomonadati</taxon>
        <taxon>Pseudomonadota</taxon>
        <taxon>Alphaproteobacteria</taxon>
        <taxon>Rhodobacterales</taxon>
        <taxon>Paracoccaceae</taxon>
        <taxon>Kangsaoukella</taxon>
    </lineage>
</organism>
<keyword evidence="3" id="KW-1185">Reference proteome</keyword>
<name>A0A7C9MEX3_9RHOB</name>
<proteinExistence type="predicted"/>
<evidence type="ECO:0000313" key="2">
    <source>
        <dbReference type="EMBL" id="MXQ09111.1"/>
    </source>
</evidence>
<feature type="chain" id="PRO_5028951113" description="DUF5666 domain-containing protein" evidence="1">
    <location>
        <begin position="18"/>
        <end position="82"/>
    </location>
</feature>